<name>E3L196_PUCGT</name>
<reference key="1">
    <citation type="submission" date="2007-01" db="EMBL/GenBank/DDBJ databases">
        <title>The Genome Sequence of Puccinia graminis f. sp. tritici Strain CRL 75-36-700-3.</title>
        <authorList>
            <consortium name="The Broad Institute Genome Sequencing Platform"/>
            <person name="Birren B."/>
            <person name="Lander E."/>
            <person name="Galagan J."/>
            <person name="Nusbaum C."/>
            <person name="Devon K."/>
            <person name="Cuomo C."/>
            <person name="Jaffe D."/>
            <person name="Butler J."/>
            <person name="Alvarez P."/>
            <person name="Gnerre S."/>
            <person name="Grabherr M."/>
            <person name="Mauceli E."/>
            <person name="Brockman W."/>
            <person name="Young S."/>
            <person name="LaButti K."/>
            <person name="Sykes S."/>
            <person name="DeCaprio D."/>
            <person name="Crawford M."/>
            <person name="Koehrsen M."/>
            <person name="Engels R."/>
            <person name="Montgomery P."/>
            <person name="Pearson M."/>
            <person name="Howarth C."/>
            <person name="Larson L."/>
            <person name="White J."/>
            <person name="Zeng Q."/>
            <person name="Kodira C."/>
            <person name="Yandava C."/>
            <person name="Alvarado L."/>
            <person name="O'Leary S."/>
            <person name="Szabo L."/>
            <person name="Dean R."/>
            <person name="Schein J."/>
        </authorList>
    </citation>
    <scope>NUCLEOTIDE SEQUENCE</scope>
    <source>
        <strain>CRL 75-36-700-3</strain>
    </source>
</reference>
<dbReference type="STRING" id="418459.E3L196"/>
<evidence type="ECO:0000313" key="1">
    <source>
        <dbReference type="EMBL" id="EFP90291.1"/>
    </source>
</evidence>
<dbReference type="OrthoDB" id="360521at2759"/>
<proteinExistence type="predicted"/>
<reference evidence="2" key="2">
    <citation type="journal article" date="2011" name="Proc. Natl. Acad. Sci. U.S.A.">
        <title>Obligate biotrophy features unraveled by the genomic analysis of rust fungi.</title>
        <authorList>
            <person name="Duplessis S."/>
            <person name="Cuomo C.A."/>
            <person name="Lin Y.-C."/>
            <person name="Aerts A."/>
            <person name="Tisserant E."/>
            <person name="Veneault-Fourrey C."/>
            <person name="Joly D.L."/>
            <person name="Hacquard S."/>
            <person name="Amselem J."/>
            <person name="Cantarel B.L."/>
            <person name="Chiu R."/>
            <person name="Coutinho P.M."/>
            <person name="Feau N."/>
            <person name="Field M."/>
            <person name="Frey P."/>
            <person name="Gelhaye E."/>
            <person name="Goldberg J."/>
            <person name="Grabherr M.G."/>
            <person name="Kodira C.D."/>
            <person name="Kohler A."/>
            <person name="Kuees U."/>
            <person name="Lindquist E.A."/>
            <person name="Lucas S.M."/>
            <person name="Mago R."/>
            <person name="Mauceli E."/>
            <person name="Morin E."/>
            <person name="Murat C."/>
            <person name="Pangilinan J.L."/>
            <person name="Park R."/>
            <person name="Pearson M."/>
            <person name="Quesneville H."/>
            <person name="Rouhier N."/>
            <person name="Sakthikumar S."/>
            <person name="Salamov A.A."/>
            <person name="Schmutz J."/>
            <person name="Selles B."/>
            <person name="Shapiro H."/>
            <person name="Tanguay P."/>
            <person name="Tuskan G.A."/>
            <person name="Henrissat B."/>
            <person name="Van de Peer Y."/>
            <person name="Rouze P."/>
            <person name="Ellis J.G."/>
            <person name="Dodds P.N."/>
            <person name="Schein J.E."/>
            <person name="Zhong S."/>
            <person name="Hamelin R.C."/>
            <person name="Grigoriev I.V."/>
            <person name="Szabo L.J."/>
            <person name="Martin F."/>
        </authorList>
    </citation>
    <scope>NUCLEOTIDE SEQUENCE [LARGE SCALE GENOMIC DNA]</scope>
    <source>
        <strain evidence="2">CRL 75-36-700-3 / race SCCL</strain>
    </source>
</reference>
<accession>E3L196</accession>
<evidence type="ECO:0000313" key="2">
    <source>
        <dbReference type="Proteomes" id="UP000008783"/>
    </source>
</evidence>
<dbReference type="HOGENOM" id="CLU_2098053_0_0_1"/>
<keyword evidence="2" id="KW-1185">Reference proteome</keyword>
<dbReference type="AlphaFoldDB" id="E3L196"/>
<gene>
    <name evidence="1" type="ORF">PGTG_16317</name>
</gene>
<dbReference type="RefSeq" id="XP_003334710.1">
    <property type="nucleotide sequence ID" value="XM_003334662.1"/>
</dbReference>
<sequence length="116" mass="13261">MRYSINKAVHVPAKPLLMQLKINTPQVFKLLDLASTQEDHTKPQANIGEIDVDIQSMLAGTQRSSLPLMRRFNEHSQRLLDSSLYLISQGQWPKTKNWTRIIMSKVLGGTMTLRMI</sequence>
<dbReference type="Proteomes" id="UP000008783">
    <property type="component" value="Unassembled WGS sequence"/>
</dbReference>
<organism evidence="1 2">
    <name type="scientific">Puccinia graminis f. sp. tritici (strain CRL 75-36-700-3 / race SCCL)</name>
    <name type="common">Black stem rust fungus</name>
    <dbReference type="NCBI Taxonomy" id="418459"/>
    <lineage>
        <taxon>Eukaryota</taxon>
        <taxon>Fungi</taxon>
        <taxon>Dikarya</taxon>
        <taxon>Basidiomycota</taxon>
        <taxon>Pucciniomycotina</taxon>
        <taxon>Pucciniomycetes</taxon>
        <taxon>Pucciniales</taxon>
        <taxon>Pucciniaceae</taxon>
        <taxon>Puccinia</taxon>
    </lineage>
</organism>
<dbReference type="GeneID" id="10530185"/>
<protein>
    <submittedName>
        <fullName evidence="1">Uncharacterized protein</fullName>
    </submittedName>
</protein>
<dbReference type="VEuPathDB" id="FungiDB:PGTG_16317"/>
<dbReference type="EMBL" id="DS178331">
    <property type="protein sequence ID" value="EFP90291.1"/>
    <property type="molecule type" value="Genomic_DNA"/>
</dbReference>
<dbReference type="InParanoid" id="E3L196"/>
<dbReference type="KEGG" id="pgr:PGTG_16317"/>